<feature type="compositionally biased region" description="Polar residues" evidence="2">
    <location>
        <begin position="320"/>
        <end position="329"/>
    </location>
</feature>
<feature type="compositionally biased region" description="Polar residues" evidence="2">
    <location>
        <begin position="337"/>
        <end position="351"/>
    </location>
</feature>
<evidence type="ECO:0000256" key="2">
    <source>
        <dbReference type="SAM" id="MobiDB-lite"/>
    </source>
</evidence>
<name>A0A9E7GNT6_9LILI</name>
<dbReference type="EMBL" id="CP097509">
    <property type="protein sequence ID" value="URE18265.1"/>
    <property type="molecule type" value="Genomic_DNA"/>
</dbReference>
<gene>
    <name evidence="3" type="ORF">MUK42_37203</name>
</gene>
<dbReference type="Pfam" id="PF04484">
    <property type="entry name" value="QWRF"/>
    <property type="match status" value="1"/>
</dbReference>
<dbReference type="OrthoDB" id="1924320at2759"/>
<proteinExistence type="inferred from homology"/>
<feature type="region of interest" description="Disordered" evidence="2">
    <location>
        <begin position="188"/>
        <end position="221"/>
    </location>
</feature>
<protein>
    <recommendedName>
        <fullName evidence="5">AUGMIN subunit 8</fullName>
    </recommendedName>
</protein>
<feature type="compositionally biased region" description="Low complexity" evidence="2">
    <location>
        <begin position="356"/>
        <end position="376"/>
    </location>
</feature>
<feature type="compositionally biased region" description="Polar residues" evidence="2">
    <location>
        <begin position="204"/>
        <end position="219"/>
    </location>
</feature>
<dbReference type="GO" id="GO:0051225">
    <property type="term" value="P:spindle assembly"/>
    <property type="evidence" value="ECO:0007669"/>
    <property type="project" value="TreeGrafter"/>
</dbReference>
<feature type="compositionally biased region" description="Polar residues" evidence="2">
    <location>
        <begin position="53"/>
        <end position="64"/>
    </location>
</feature>
<dbReference type="InterPro" id="IPR007573">
    <property type="entry name" value="QWRF"/>
</dbReference>
<dbReference type="GO" id="GO:0005737">
    <property type="term" value="C:cytoplasm"/>
    <property type="evidence" value="ECO:0007669"/>
    <property type="project" value="TreeGrafter"/>
</dbReference>
<reference evidence="3" key="1">
    <citation type="submission" date="2022-05" db="EMBL/GenBank/DDBJ databases">
        <title>The Musa troglodytarum L. genome provides insights into the mechanism of non-climacteric behaviour and enrichment of carotenoids.</title>
        <authorList>
            <person name="Wang J."/>
        </authorList>
    </citation>
    <scope>NUCLEOTIDE SEQUENCE</scope>
    <source>
        <tissue evidence="3">Leaf</tissue>
    </source>
</reference>
<evidence type="ECO:0000313" key="3">
    <source>
        <dbReference type="EMBL" id="URE18265.1"/>
    </source>
</evidence>
<evidence type="ECO:0008006" key="5">
    <source>
        <dbReference type="Google" id="ProtNLM"/>
    </source>
</evidence>
<organism evidence="3 4">
    <name type="scientific">Musa troglodytarum</name>
    <name type="common">fe'i banana</name>
    <dbReference type="NCBI Taxonomy" id="320322"/>
    <lineage>
        <taxon>Eukaryota</taxon>
        <taxon>Viridiplantae</taxon>
        <taxon>Streptophyta</taxon>
        <taxon>Embryophyta</taxon>
        <taxon>Tracheophyta</taxon>
        <taxon>Spermatophyta</taxon>
        <taxon>Magnoliopsida</taxon>
        <taxon>Liliopsida</taxon>
        <taxon>Zingiberales</taxon>
        <taxon>Musaceae</taxon>
        <taxon>Musa</taxon>
    </lineage>
</organism>
<feature type="region of interest" description="Disordered" evidence="2">
    <location>
        <begin position="316"/>
        <end position="376"/>
    </location>
</feature>
<feature type="region of interest" description="Disordered" evidence="2">
    <location>
        <begin position="233"/>
        <end position="285"/>
    </location>
</feature>
<dbReference type="AlphaFoldDB" id="A0A9E7GNT6"/>
<dbReference type="GO" id="GO:0005880">
    <property type="term" value="C:nuclear microtubule"/>
    <property type="evidence" value="ECO:0007669"/>
    <property type="project" value="TreeGrafter"/>
</dbReference>
<dbReference type="PANTHER" id="PTHR31807:SF37">
    <property type="entry name" value="HAUS AUGMIN-LIKE COMPLEX SUBUNIT 8"/>
    <property type="match status" value="1"/>
</dbReference>
<dbReference type="PANTHER" id="PTHR31807">
    <property type="entry name" value="AUGMIN FAMILY MEMBER"/>
    <property type="match status" value="1"/>
</dbReference>
<keyword evidence="4" id="KW-1185">Reference proteome</keyword>
<dbReference type="GO" id="GO:0008017">
    <property type="term" value="F:microtubule binding"/>
    <property type="evidence" value="ECO:0007669"/>
    <property type="project" value="TreeGrafter"/>
</dbReference>
<accession>A0A9E7GNT6</accession>
<feature type="compositionally biased region" description="Low complexity" evidence="2">
    <location>
        <begin position="96"/>
        <end position="125"/>
    </location>
</feature>
<evidence type="ECO:0000256" key="1">
    <source>
        <dbReference type="ARBA" id="ARBA00010016"/>
    </source>
</evidence>
<feature type="region of interest" description="Disordered" evidence="2">
    <location>
        <begin position="1"/>
        <end position="125"/>
    </location>
</feature>
<feature type="compositionally biased region" description="Polar residues" evidence="2">
    <location>
        <begin position="266"/>
        <end position="285"/>
    </location>
</feature>
<dbReference type="Proteomes" id="UP001055439">
    <property type="component" value="Chromosome 7"/>
</dbReference>
<sequence>MDIGGVEHQGGLAQQKTSRTENNHRLPLLPSKKNNDISATRKPKNVASRYKSGISSTPVLTPSSPRRHPSPNASHTSPAPAVSLPKRPQSAERIRPTTPSSRFSAPSSPSRPSTPSSPSSRSTTPAHDMVVEIHSTTQRLLSNRTPDGLWPSMRSLSSSFQSESPVISVSKKEKVVVNSSEKTIKSPANIVIERKMTPRRGRNSSDQSENSKPLDNSNARIIDQCRWPGMLGGRSSANGLSRSVDLSDKSSRSASLTVALRGVSPKRTNPSSDSATRVPQPSLSEVTERVFNDGGGRAEQCVKSVVNSSSQISVRYSSVTRSNKTQSSPVPGLRCLSSPNKVLSTSTSSYTARGMSSPSRTRPSTPVSSSSNVTSRMVGTSSVLNYSVGVQKGKKNRNHIEDAHQLKLLYNANLQWRFVNARADKTLLVQKMKTEMAYLERWVALEREHCSSLSGAVEALNASTLRLPITGGAKAAVVDVKNAVSSAVDVMQAMGSSICHLPSKVEGTKSLVFELSTIVAREKSMLDECRDLLASTAAMQCSYKGKERKYTTQEKPKVEIIKLSSPYVTRRLRYLRLIYVEYALQMYSQYHNLQSKIRFNLSDIGRLQNRIRHWLMASKLVEK</sequence>
<evidence type="ECO:0000313" key="4">
    <source>
        <dbReference type="Proteomes" id="UP001055439"/>
    </source>
</evidence>
<comment type="similarity">
    <text evidence="1">Belongs to the QWRF family.</text>
</comment>